<evidence type="ECO:0000256" key="2">
    <source>
        <dbReference type="ARBA" id="ARBA00022670"/>
    </source>
</evidence>
<dbReference type="GO" id="GO:0006508">
    <property type="term" value="P:proteolysis"/>
    <property type="evidence" value="ECO:0007669"/>
    <property type="project" value="UniProtKB-KW"/>
</dbReference>
<evidence type="ECO:0000256" key="1">
    <source>
        <dbReference type="ARBA" id="ARBA00008140"/>
    </source>
</evidence>
<protein>
    <submittedName>
        <fullName evidence="5">PPPDE peptidase, putative</fullName>
    </submittedName>
</protein>
<dbReference type="KEGG" id="prel:PRELSG_0716700"/>
<dbReference type="SMART" id="SM01179">
    <property type="entry name" value="DUF862"/>
    <property type="match status" value="1"/>
</dbReference>
<dbReference type="GeneID" id="39735504"/>
<dbReference type="PROSITE" id="PS51858">
    <property type="entry name" value="PPPDE"/>
    <property type="match status" value="1"/>
</dbReference>
<evidence type="ECO:0000313" key="6">
    <source>
        <dbReference type="Proteomes" id="UP000220158"/>
    </source>
</evidence>
<reference evidence="5 6" key="1">
    <citation type="submission" date="2015-04" db="EMBL/GenBank/DDBJ databases">
        <authorList>
            <consortium name="Pathogen Informatics"/>
        </authorList>
    </citation>
    <scope>NUCLEOTIDE SEQUENCE [LARGE SCALE GENOMIC DNA]</scope>
    <source>
        <strain evidence="5 6">SGS1</strain>
    </source>
</reference>
<dbReference type="GO" id="GO:0101005">
    <property type="term" value="F:deubiquitinase activity"/>
    <property type="evidence" value="ECO:0007669"/>
    <property type="project" value="TreeGrafter"/>
</dbReference>
<keyword evidence="2" id="KW-0645">Protease</keyword>
<dbReference type="Gene3D" id="3.90.1720.30">
    <property type="entry name" value="PPPDE domains"/>
    <property type="match status" value="1"/>
</dbReference>
<comment type="similarity">
    <text evidence="1">Belongs to the DeSI family.</text>
</comment>
<dbReference type="GO" id="GO:0016579">
    <property type="term" value="P:protein deubiquitination"/>
    <property type="evidence" value="ECO:0007669"/>
    <property type="project" value="TreeGrafter"/>
</dbReference>
<dbReference type="VEuPathDB" id="PlasmoDB:PRELSG_0716700"/>
<proteinExistence type="inferred from homology"/>
<dbReference type="AlphaFoldDB" id="A0A1J1H3D0"/>
<feature type="domain" description="PPPDE" evidence="4">
    <location>
        <begin position="1"/>
        <end position="117"/>
    </location>
</feature>
<organism evidence="5 6">
    <name type="scientific">Plasmodium relictum</name>
    <dbReference type="NCBI Taxonomy" id="85471"/>
    <lineage>
        <taxon>Eukaryota</taxon>
        <taxon>Sar</taxon>
        <taxon>Alveolata</taxon>
        <taxon>Apicomplexa</taxon>
        <taxon>Aconoidasida</taxon>
        <taxon>Haemosporida</taxon>
        <taxon>Plasmodiidae</taxon>
        <taxon>Plasmodium</taxon>
        <taxon>Plasmodium (Haemamoeba)</taxon>
    </lineage>
</organism>
<dbReference type="EMBL" id="LN835302">
    <property type="protein sequence ID" value="CRG99402.1"/>
    <property type="molecule type" value="Genomic_DNA"/>
</dbReference>
<dbReference type="PANTHER" id="PTHR12378">
    <property type="entry name" value="DESUMOYLATING ISOPEPTIDASE"/>
    <property type="match status" value="1"/>
</dbReference>
<dbReference type="Proteomes" id="UP000220158">
    <property type="component" value="Chromosome 7"/>
</dbReference>
<sequence length="245" mass="28837">MNIFLHTYTLNVPFFLKNVRHTGIEVFGKEYTFSMNGITTCKPKKSTIGKYSKSYELSYMQLTYSQFSEILNALGKIYRPNTYNFIYKNCNHFCDDLFELISGKRLFYRFMFYSRLGKLVGNFKNVALCGYINTMEFSRNDKTLYVYALSLSKSILKRNKELKNNEGIWYIKDKNYNYYNCDSIFRIVPHSNYENTSCNKQKSNYKKVLVNETIKCLKDEATKYTDQLQLKSIYSFSTTGAFSST</sequence>
<evidence type="ECO:0000256" key="3">
    <source>
        <dbReference type="ARBA" id="ARBA00022801"/>
    </source>
</evidence>
<keyword evidence="3" id="KW-0378">Hydrolase</keyword>
<evidence type="ECO:0000313" key="5">
    <source>
        <dbReference type="EMBL" id="CRG99402.1"/>
    </source>
</evidence>
<dbReference type="InterPro" id="IPR008580">
    <property type="entry name" value="PPPDE_dom"/>
</dbReference>
<dbReference type="PANTHER" id="PTHR12378:SF80">
    <property type="entry name" value="IP06716P-RELATED"/>
    <property type="match status" value="1"/>
</dbReference>
<dbReference type="OrthoDB" id="412286at2759"/>
<keyword evidence="6" id="KW-1185">Reference proteome</keyword>
<gene>
    <name evidence="5" type="ORF">PRELSG_0716700</name>
</gene>
<dbReference type="InterPro" id="IPR042266">
    <property type="entry name" value="PPPDE_sf"/>
</dbReference>
<name>A0A1J1H3D0_PLARL</name>
<dbReference type="Pfam" id="PF05903">
    <property type="entry name" value="Peptidase_C97"/>
    <property type="match status" value="1"/>
</dbReference>
<dbReference type="OMA" id="SINTMDI"/>
<evidence type="ECO:0000259" key="4">
    <source>
        <dbReference type="PROSITE" id="PS51858"/>
    </source>
</evidence>
<accession>A0A1J1H3D0</accession>
<dbReference type="RefSeq" id="XP_028532409.1">
    <property type="nucleotide sequence ID" value="XM_028675862.1"/>
</dbReference>